<dbReference type="RefSeq" id="WP_064802796.1">
    <property type="nucleotide sequence ID" value="NZ_CP016022.1"/>
</dbReference>
<gene>
    <name evidence="1" type="ORF">A9Y76_06330</name>
</gene>
<name>A0A191ZVI4_9RALS</name>
<evidence type="ECO:0000313" key="1">
    <source>
        <dbReference type="EMBL" id="ANJ72101.1"/>
    </source>
</evidence>
<dbReference type="GeneID" id="61525636"/>
<proteinExistence type="predicted"/>
<keyword evidence="2" id="KW-1185">Reference proteome</keyword>
<protein>
    <submittedName>
        <fullName evidence="1">Uncharacterized protein</fullName>
    </submittedName>
</protein>
<organism evidence="1 2">
    <name type="scientific">Ralstonia insidiosa</name>
    <dbReference type="NCBI Taxonomy" id="190721"/>
    <lineage>
        <taxon>Bacteria</taxon>
        <taxon>Pseudomonadati</taxon>
        <taxon>Pseudomonadota</taxon>
        <taxon>Betaproteobacteria</taxon>
        <taxon>Burkholderiales</taxon>
        <taxon>Burkholderiaceae</taxon>
        <taxon>Ralstonia</taxon>
    </lineage>
</organism>
<dbReference type="OrthoDB" id="9132097at2"/>
<dbReference type="Proteomes" id="UP000078572">
    <property type="component" value="Chromosome 1"/>
</dbReference>
<dbReference type="EMBL" id="CP016022">
    <property type="protein sequence ID" value="ANJ72101.1"/>
    <property type="molecule type" value="Genomic_DNA"/>
</dbReference>
<sequence>MDIKSLRAKEREGVLKVVFEGSFLDGVFQVERFNRVSMRTRSYDELPLADIYPTKTQAELRNAIAQVRQLGESALTYVSAVIDKCPERDSLLSKMFEDNPGFCKQTYDLALNDAFIMMR</sequence>
<accession>A0A191ZVI4</accession>
<reference evidence="2" key="1">
    <citation type="submission" date="2016-06" db="EMBL/GenBank/DDBJ databases">
        <authorList>
            <person name="Xu Y."/>
            <person name="Nagy A."/>
            <person name="Yan X."/>
            <person name="Kim S.W."/>
            <person name="Haley B."/>
            <person name="Liu N.T."/>
            <person name="Nou X."/>
        </authorList>
    </citation>
    <scope>NUCLEOTIDE SEQUENCE [LARGE SCALE GENOMIC DNA]</scope>
    <source>
        <strain evidence="2">ATCC 49129</strain>
    </source>
</reference>
<evidence type="ECO:0000313" key="2">
    <source>
        <dbReference type="Proteomes" id="UP000078572"/>
    </source>
</evidence>
<dbReference type="AlphaFoldDB" id="A0A191ZVI4"/>